<sequence length="107" mass="11948">MRHSVAIFVFSIIAIITTEVPEKDSYKMADVQAFPPDGLDDVFQGQRYRSTDGPARPTTGRPPDVGKGAAYPRSGGQSDTFEVVQQWVYTYPRYTSEVLVQSWTDKA</sequence>
<dbReference type="Proteomes" id="UP000821845">
    <property type="component" value="Chromosome 7"/>
</dbReference>
<name>A0ACB7RUZ6_HYAAI</name>
<keyword evidence="2" id="KW-1185">Reference proteome</keyword>
<organism evidence="1 2">
    <name type="scientific">Hyalomma asiaticum</name>
    <name type="common">Tick</name>
    <dbReference type="NCBI Taxonomy" id="266040"/>
    <lineage>
        <taxon>Eukaryota</taxon>
        <taxon>Metazoa</taxon>
        <taxon>Ecdysozoa</taxon>
        <taxon>Arthropoda</taxon>
        <taxon>Chelicerata</taxon>
        <taxon>Arachnida</taxon>
        <taxon>Acari</taxon>
        <taxon>Parasitiformes</taxon>
        <taxon>Ixodida</taxon>
        <taxon>Ixodoidea</taxon>
        <taxon>Ixodidae</taxon>
        <taxon>Hyalomminae</taxon>
        <taxon>Hyalomma</taxon>
    </lineage>
</organism>
<comment type="caution">
    <text evidence="1">The sequence shown here is derived from an EMBL/GenBank/DDBJ whole genome shotgun (WGS) entry which is preliminary data.</text>
</comment>
<gene>
    <name evidence="1" type="ORF">HPB50_015870</name>
</gene>
<reference evidence="1" key="1">
    <citation type="submission" date="2020-05" db="EMBL/GenBank/DDBJ databases">
        <title>Large-scale comparative analyses of tick genomes elucidate their genetic diversity and vector capacities.</title>
        <authorList>
            <person name="Jia N."/>
            <person name="Wang J."/>
            <person name="Shi W."/>
            <person name="Du L."/>
            <person name="Sun Y."/>
            <person name="Zhan W."/>
            <person name="Jiang J."/>
            <person name="Wang Q."/>
            <person name="Zhang B."/>
            <person name="Ji P."/>
            <person name="Sakyi L.B."/>
            <person name="Cui X."/>
            <person name="Yuan T."/>
            <person name="Jiang B."/>
            <person name="Yang W."/>
            <person name="Lam T.T.-Y."/>
            <person name="Chang Q."/>
            <person name="Ding S."/>
            <person name="Wang X."/>
            <person name="Zhu J."/>
            <person name="Ruan X."/>
            <person name="Zhao L."/>
            <person name="Wei J."/>
            <person name="Que T."/>
            <person name="Du C."/>
            <person name="Cheng J."/>
            <person name="Dai P."/>
            <person name="Han X."/>
            <person name="Huang E."/>
            <person name="Gao Y."/>
            <person name="Liu J."/>
            <person name="Shao H."/>
            <person name="Ye R."/>
            <person name="Li L."/>
            <person name="Wei W."/>
            <person name="Wang X."/>
            <person name="Wang C."/>
            <person name="Yang T."/>
            <person name="Huo Q."/>
            <person name="Li W."/>
            <person name="Guo W."/>
            <person name="Chen H."/>
            <person name="Zhou L."/>
            <person name="Ni X."/>
            <person name="Tian J."/>
            <person name="Zhou Y."/>
            <person name="Sheng Y."/>
            <person name="Liu T."/>
            <person name="Pan Y."/>
            <person name="Xia L."/>
            <person name="Li J."/>
            <person name="Zhao F."/>
            <person name="Cao W."/>
        </authorList>
    </citation>
    <scope>NUCLEOTIDE SEQUENCE</scope>
    <source>
        <strain evidence="1">Hyas-2018</strain>
    </source>
</reference>
<evidence type="ECO:0000313" key="1">
    <source>
        <dbReference type="EMBL" id="KAH6926220.1"/>
    </source>
</evidence>
<proteinExistence type="predicted"/>
<accession>A0ACB7RUZ6</accession>
<protein>
    <submittedName>
        <fullName evidence="1">Uncharacterized protein</fullName>
    </submittedName>
</protein>
<dbReference type="EMBL" id="CM023487">
    <property type="protein sequence ID" value="KAH6926220.1"/>
    <property type="molecule type" value="Genomic_DNA"/>
</dbReference>
<evidence type="ECO:0000313" key="2">
    <source>
        <dbReference type="Proteomes" id="UP000821845"/>
    </source>
</evidence>